<accession>A0ACC1P570</accession>
<organism evidence="1 2">
    <name type="scientific">Xylaria curta</name>
    <dbReference type="NCBI Taxonomy" id="42375"/>
    <lineage>
        <taxon>Eukaryota</taxon>
        <taxon>Fungi</taxon>
        <taxon>Dikarya</taxon>
        <taxon>Ascomycota</taxon>
        <taxon>Pezizomycotina</taxon>
        <taxon>Sordariomycetes</taxon>
        <taxon>Xylariomycetidae</taxon>
        <taxon>Xylariales</taxon>
        <taxon>Xylariaceae</taxon>
        <taxon>Xylaria</taxon>
    </lineage>
</organism>
<evidence type="ECO:0000313" key="1">
    <source>
        <dbReference type="EMBL" id="KAJ2986546.1"/>
    </source>
</evidence>
<proteinExistence type="predicted"/>
<keyword evidence="2" id="KW-1185">Reference proteome</keyword>
<comment type="caution">
    <text evidence="1">The sequence shown here is derived from an EMBL/GenBank/DDBJ whole genome shotgun (WGS) entry which is preliminary data.</text>
</comment>
<dbReference type="EMBL" id="JAPDGR010000930">
    <property type="protein sequence ID" value="KAJ2986546.1"/>
    <property type="molecule type" value="Genomic_DNA"/>
</dbReference>
<sequence length="1482" mass="165260">MRLLTRKGTGFGLIDYPPGTETPPYAILSHTWGLEEVTYEDLMHGIGLYKSGYRKIHFCGEQAERDGFQHFWVDTCCIDKSSSTELTESINSMFQWYSASRICYAYLEDVSSPAPGDRAQHGGQHWEGQFRTSRWFTRGWTLQELIAPTTVHFFSAEGTKLGSKRSLERLIRDVTGIPALALGGSHLHHFTVEERMAWSRARVTTRPEDTAYSLLGIFDVHMPLIYGEGKEKAFKRLREEIDKDQKGSHHEDFSVPFSLYGVPEIEKFVARERELSEMHKTLRSDGSRRTIIIHGLGGIGKTQLAIAYMKRHKDKYSAVFWLNAKDKDSLKQSFSRIAHKLRKHPSASLVSSMDNKGHIDKTIDAVKAWLSLPKNTRWLLVYDNYDNPKLSNNADSAAVDIQEYLPEAYQGSVVITTRSSRVKIGYTIRMAKMQDLNDSLEILSATSKRRRLIDDPDAVALAEELDGFPLALATAGAYLEHTSTTFGSYLRLYRESWARLQMSTPELGSYGDRTLYSTWQLSFDQIQQQNENSAALLRLWAYFDNQDIWLELLQAYNDHDIEWIREVTKDELTFASTVRTLIDYGLVEVYISTDEPTESKGYSVHNCVHSWMIHVLNREHSQDLARFAVRCVASHIPRDSSDNWWFIQRRLLRHAAKYNSAILNTTEDSEAIWIYSRLGNLHQQQDKTKEAEELYQHAIQGYAKAFGPGHVLTLDAVRDLGILYKEQNKLEEAEELYQRALRVSTEALGPDHTLTLCIVHSLGAVYVTQNEFKKAEELHQRALQGYMKTYGPGHTSTLDVFYNLGALYKEQNRFKEAEELYQRALQGYTEALGPNYIRTLYTLHSLGDVYKAQHEFKKAEEFYQRALQGYTKTYGPGHTSVLGAVHDLGALYRQEGRRDSAKGLFQQTIQILRALLKAATNRYIAAQSTGQPQWLSTLLSSDTTLVENNANTSIPESIILNKPLAIAHARHIYDTEACASFSELVSVTPSPGYQIGTQLRLDAGTGKIAKIDSIVTTAGDLYFNTTHALHYLLREDWATIAPADRDSRATIRGAPTRDYAYIASSAGALLMCGIVGPVRLAAGFGGPRLAPSRPGTPPESHIGVARRLVKEIPNAHILDQYSNENNPLAHEFGTAEEIWTQTGGKITCIVAGTGTGGTITGLANGLRKHNKDIKVVAADPQGSILALPEALNEEHRDEPYKVEGIGYDFIPEVLDQHKVDKWYKTDDKESFKLARRLIAEEGLLVGGSSGSAMAAMVQAVKDLSLGKDDVVVVILPDSIRSYLSKFADDDWLAANDLLLPTDAAAKSAVAENSNGNAPITKADDPYAGATIRSLRLKPVTSVLSSTSCAEAIETMRDRGFDQLPVLSGPGGKLVGLVTLGNLLSFISRGRATGQSAVGDVMFNFGRLDEVVTDPREGKGARRRKFVEITLDTPLTELGNFFEWNSAAVVTEPGDGKGDTLSKPVAVVTKVDLLTWMVKQVKA</sequence>
<name>A0ACC1P570_9PEZI</name>
<evidence type="ECO:0000313" key="2">
    <source>
        <dbReference type="Proteomes" id="UP001143856"/>
    </source>
</evidence>
<dbReference type="Proteomes" id="UP001143856">
    <property type="component" value="Unassembled WGS sequence"/>
</dbReference>
<protein>
    <submittedName>
        <fullName evidence="1">Uncharacterized protein</fullName>
    </submittedName>
</protein>
<gene>
    <name evidence="1" type="ORF">NUW58_g4974</name>
</gene>
<reference evidence="1" key="1">
    <citation type="submission" date="2022-10" db="EMBL/GenBank/DDBJ databases">
        <title>Genome Sequence of Xylaria curta.</title>
        <authorList>
            <person name="Buettner E."/>
        </authorList>
    </citation>
    <scope>NUCLEOTIDE SEQUENCE</scope>
    <source>
        <strain evidence="1">Babe10</strain>
    </source>
</reference>